<dbReference type="PANTHER" id="PTHR32305:SF17">
    <property type="entry name" value="TRNA NUCLEASE WAPA"/>
    <property type="match status" value="1"/>
</dbReference>
<feature type="transmembrane region" description="Helical" evidence="3">
    <location>
        <begin position="12"/>
        <end position="32"/>
    </location>
</feature>
<dbReference type="InterPro" id="IPR056823">
    <property type="entry name" value="TEN-like_YD-shell"/>
</dbReference>
<evidence type="ECO:0000256" key="1">
    <source>
        <dbReference type="ARBA" id="ARBA00022737"/>
    </source>
</evidence>
<accession>A0A9X6USF4</accession>
<feature type="domain" description="Teneurin-like YD-shell" evidence="5">
    <location>
        <begin position="1764"/>
        <end position="2078"/>
    </location>
</feature>
<dbReference type="NCBIfam" id="TIGR01643">
    <property type="entry name" value="YD_repeat_2x"/>
    <property type="match status" value="3"/>
</dbReference>
<dbReference type="Pfam" id="PF25023">
    <property type="entry name" value="TEN_YD-shell"/>
    <property type="match status" value="2"/>
</dbReference>
<keyword evidence="3" id="KW-1133">Transmembrane helix</keyword>
<protein>
    <submittedName>
        <fullName evidence="6">Wall-associated protein</fullName>
    </submittedName>
</protein>
<feature type="compositionally biased region" description="Polar residues" evidence="2">
    <location>
        <begin position="1134"/>
        <end position="1147"/>
    </location>
</feature>
<comment type="caution">
    <text evidence="6">The sequence shown here is derived from an EMBL/GenBank/DDBJ whole genome shotgun (WGS) entry which is preliminary data.</text>
</comment>
<name>A0A9X6USF4_BACCE</name>
<dbReference type="Proteomes" id="UP000219869">
    <property type="component" value="Unassembled WGS sequence"/>
</dbReference>
<dbReference type="EMBL" id="NTXW01000002">
    <property type="protein sequence ID" value="PEQ92515.1"/>
    <property type="molecule type" value="Genomic_DNA"/>
</dbReference>
<dbReference type="InterPro" id="IPR008979">
    <property type="entry name" value="Galactose-bd-like_sf"/>
</dbReference>
<feature type="domain" description="DUF6531" evidence="4">
    <location>
        <begin position="780"/>
        <end position="852"/>
    </location>
</feature>
<feature type="region of interest" description="Disordered" evidence="2">
    <location>
        <begin position="1134"/>
        <end position="1154"/>
    </location>
</feature>
<dbReference type="NCBIfam" id="NF033679">
    <property type="entry name" value="DNRLRE_dom"/>
    <property type="match status" value="1"/>
</dbReference>
<dbReference type="InterPro" id="IPR022385">
    <property type="entry name" value="Rhs_assc_core"/>
</dbReference>
<keyword evidence="1" id="KW-0677">Repeat</keyword>
<keyword evidence="3" id="KW-0472">Membrane</keyword>
<dbReference type="NCBIfam" id="TIGR03696">
    <property type="entry name" value="Rhs_assc_core"/>
    <property type="match status" value="1"/>
</dbReference>
<dbReference type="Pfam" id="PF20148">
    <property type="entry name" value="DUF6531"/>
    <property type="match status" value="1"/>
</dbReference>
<proteinExistence type="predicted"/>
<dbReference type="RefSeq" id="WP_098013530.1">
    <property type="nucleotide sequence ID" value="NZ_NTXW01000002.1"/>
</dbReference>
<evidence type="ECO:0000259" key="5">
    <source>
        <dbReference type="Pfam" id="PF25023"/>
    </source>
</evidence>
<dbReference type="PANTHER" id="PTHR32305">
    <property type="match status" value="1"/>
</dbReference>
<gene>
    <name evidence="6" type="ORF">CN475_01275</name>
</gene>
<dbReference type="Pfam" id="PF05593">
    <property type="entry name" value="RHS_repeat"/>
    <property type="match status" value="2"/>
</dbReference>
<reference evidence="6 7" key="1">
    <citation type="submission" date="2017-09" db="EMBL/GenBank/DDBJ databases">
        <title>Large-scale bioinformatics analysis of Bacillus genomes uncovers conserved roles of natural products in bacterial physiology.</title>
        <authorList>
            <consortium name="Agbiome Team Llc"/>
            <person name="Bleich R.M."/>
            <person name="Kirk G.J."/>
            <person name="Santa Maria K.C."/>
            <person name="Allen S.E."/>
            <person name="Farag S."/>
            <person name="Shank E.A."/>
            <person name="Bowers A."/>
        </authorList>
    </citation>
    <scope>NUCLEOTIDE SEQUENCE [LARGE SCALE GENOMIC DNA]</scope>
    <source>
        <strain evidence="6 7">AFS006334</strain>
    </source>
</reference>
<evidence type="ECO:0000259" key="4">
    <source>
        <dbReference type="Pfam" id="PF20148"/>
    </source>
</evidence>
<organism evidence="6 7">
    <name type="scientific">Bacillus cereus</name>
    <dbReference type="NCBI Taxonomy" id="1396"/>
    <lineage>
        <taxon>Bacteria</taxon>
        <taxon>Bacillati</taxon>
        <taxon>Bacillota</taxon>
        <taxon>Bacilli</taxon>
        <taxon>Bacillales</taxon>
        <taxon>Bacillaceae</taxon>
        <taxon>Bacillus</taxon>
        <taxon>Bacillus cereus group</taxon>
    </lineage>
</organism>
<dbReference type="InterPro" id="IPR006530">
    <property type="entry name" value="YD"/>
</dbReference>
<evidence type="ECO:0000256" key="3">
    <source>
        <dbReference type="SAM" id="Phobius"/>
    </source>
</evidence>
<feature type="region of interest" description="Disordered" evidence="2">
    <location>
        <begin position="34"/>
        <end position="86"/>
    </location>
</feature>
<keyword evidence="3" id="KW-0812">Transmembrane</keyword>
<evidence type="ECO:0000313" key="7">
    <source>
        <dbReference type="Proteomes" id="UP000219869"/>
    </source>
</evidence>
<dbReference type="InterPro" id="IPR050708">
    <property type="entry name" value="T6SS_VgrG/RHS"/>
</dbReference>
<sequence>MEGKKQRKWYQYLIQLIVVALIVTSIPLNGLAETAPPFTPSPNSEQSPEVEKKEEQELPAPHPDQLKKDKAKAQASPTEIVEERTETEKVFDNNDGTFTKRVYTEPIHAEKDGKLEEVSPKLVEAPNEKIVTENTTLEPEFEKATQDGKYVQFKVKDHTIQYKLISANGEKGEMKPSPVTATHEKNTVWYKGVFPNIDLKSTTFNENVKEDFVLREYTGHHIFTFALETDLTPSLQEDGSIDFQDEKKEKVFTLPKPYMNDSNVDQQSGEAVTSDAVRYNIEKKDEKTYTLTVTADPQWLQAPERKYPVYVDPSIELDNFENAYASSAYPTVNYSGGKLWDSGQNAYTLKVGYYDGASGTNFSFIKPDVSNLKGAKIESATFHAYAVWHYYANQPNGVWLDEVTSGWNVGSVNWNNKPGSNNIAHADVGRGKWAQFNVTNTVKAWVEGARPNNGFKLHANGNGQNHWKKFIAAENGTNAPFLEVKYSYAKPNKPRVQAYSNGSGSGSGHFNVQWDAVPGATGYKVAIFNGYDYEYIPVGNVTSWTTKDKKIFPTPEEIAQGRYWIHDDGKGAEAPTNPGQIYKNAYESGGPYGDYSGRSSYWIRIVAEYPFGDSPLSDEIVPFIPLEQVKKPDGSAYINATDKETGYVTLKWDAVPAAVGYKVWIYNGKDYEAFDVGNKTNWTTQNEKIWPTKDEIAKGQYLLHHDKKGAELAVDPSPVYKNSGGIYAGFKNYWFRVTAYSKAGHAESEISHEFVPKFAQDFGFIGMFDYWASVPVLNGKVNATNGNFIMSEEDITLSGRGPDVSVERTYNSQSKKVGLFGTGWSSGLEERILAEGNGNLLLISADGANITFTKTGDNKYQAPTGVYLEIKQVTGGYEIKDKDQTVTFYKSGDAQGRIEYTKDKYGNTTTYEYDGESRLSKVKNASGKELLVQYDGNNKKAARIIGPDNKTITFKYDGDLLVSSTTPEGKVYKYGYDNGLLTSIYDPQHTDAKPYKTSYAYENDRLVKVTDPLGKATTLAYNTGSKEVTLTNPKGRKTVYTYNDAGNPVKTVEDVGRLNLTTTYEYSANNLVKTTTPKNQTETATYDGNGNVTSITDEMGTEKFEYNKDNGIVKATDNENRETTVAYKAANTEVSETDQAAHTSSFTQHDKYGNPIETSKELGTGENLIQNPSFEINGTDKWVPVNHNNSGSIAKDATPAPGGLGGESSLKITTKATSNEWGYTAAIQEVTLEPNTTYTLSGMVKTDLSNGAAFFNVQSLNENGAGIDGGWNDNRHNKVEGTRDWVNRQVTFKTTEKTRKVKIYLQVENGGSSTSGSAWFDKIQLEKGDVSSSFNPITNSSLENMTEKGCIPGWIRGDGTSCDPKDTSHEQSFTGDSSIVIERSQYGGSDVGYATWVNLNQKTAAPLTVTGMSKSENVENDAPDKLSKDYSIWADIYYQDGSGENYQAKFPSGTNDWNRSAVLIPAKKPIKNVAVYVLFRKNNKGKVWFDNIRLLEGNALTKNEYDNDGNVVAAYDEEGQKNTFTYDASGNKKSETDEKGNTKLYDYNKDNLLTKVTLKNGTSVNYRYDHNGNTTEKSVMFGGKTQTHKYEYDVDNKNTVYIDALNRRIEHTYDENANKIKTKMPNGSILESVYDTADRVVGEKRNGKDSFTFERDPNGQVTKVKDHVNGVERTKTYDKADRVTSATDSRGGKVDWAYHDKANSKTEKLKEQTVTQGGYTNKVSYDYNTLDQNIRVTDGSQTYRFDYDDQGNVRTYTAGNGSGSTFNYDHANKIKDLVVGTSNSILLSERYEYDQAGNRTKIKHEGAGGKVTETNFVYDPINQLLNEALPNGTTKSYTYDGFGNRTSVKVVENGKETKSIAATFNEGNQLVKFGNESLTYDANGNRTSDGKYKYTWNEDDQIVAITKQGEGNAFATYKYDDDNRRIEKSINGKVTRYFYDGDSINPLYETDASGNVLRQYVYSMDGARLAMKSQGQTLYYHYNPRGDVVAMTNQNKEVVATYEYDSWGNVLKSEAKGIAADNPFGYAGYMYDKEIGMYYLIARYYNPEHGVFLSVDPDPGDEDDPITMNGYTYGDNNPAMMTDPDGHAPWLAINAGFAAYDGYKAYKSGASKKVILRKAALGFVGGGRLKYAGKLTKAIGGGSFNSVNKLKGTKYVGHHMPQNAYNKSIGVSRGKGPALLMTKADHKLTRSFAGKGKATMRIDKGLNARQRLARDVWDVKRQFGRKYNYGLKQTVSYGQKLYPKKGR</sequence>
<dbReference type="FunFam" id="2.180.10.10:FF:000017">
    <property type="entry name" value="Wall-associated protein"/>
    <property type="match status" value="1"/>
</dbReference>
<dbReference type="InterPro" id="IPR031325">
    <property type="entry name" value="RHS_repeat"/>
</dbReference>
<feature type="domain" description="Teneurin-like YD-shell" evidence="5">
    <location>
        <begin position="891"/>
        <end position="1052"/>
    </location>
</feature>
<dbReference type="Gene3D" id="2.60.120.260">
    <property type="entry name" value="Galactose-binding domain-like"/>
    <property type="match status" value="2"/>
</dbReference>
<dbReference type="FunFam" id="2.180.10.10:FF:000010">
    <property type="entry name" value="Cell wall-associated protein"/>
    <property type="match status" value="1"/>
</dbReference>
<dbReference type="SUPFAM" id="SSF49785">
    <property type="entry name" value="Galactose-binding domain-like"/>
    <property type="match status" value="1"/>
</dbReference>
<evidence type="ECO:0000256" key="2">
    <source>
        <dbReference type="SAM" id="MobiDB-lite"/>
    </source>
</evidence>
<dbReference type="Gene3D" id="2.180.10.10">
    <property type="entry name" value="RHS repeat-associated core"/>
    <property type="match status" value="2"/>
</dbReference>
<evidence type="ECO:0000313" key="6">
    <source>
        <dbReference type="EMBL" id="PEQ92515.1"/>
    </source>
</evidence>
<dbReference type="InterPro" id="IPR045351">
    <property type="entry name" value="DUF6531"/>
</dbReference>
<dbReference type="SUPFAM" id="SSF50956">
    <property type="entry name" value="Thermostable phytase (3-phytase)"/>
    <property type="match status" value="1"/>
</dbReference>
<dbReference type="Gene3D" id="2.60.120.970">
    <property type="match status" value="1"/>
</dbReference>